<evidence type="ECO:0000256" key="1">
    <source>
        <dbReference type="ARBA" id="ARBA00023125"/>
    </source>
</evidence>
<protein>
    <recommendedName>
        <fullName evidence="2">HTH merR-type domain-containing protein</fullName>
    </recommendedName>
</protein>
<evidence type="ECO:0000259" key="2">
    <source>
        <dbReference type="PROSITE" id="PS50937"/>
    </source>
</evidence>
<dbReference type="PANTHER" id="PTHR30204:SF97">
    <property type="entry name" value="MERR FAMILY REGULATORY PROTEIN"/>
    <property type="match status" value="1"/>
</dbReference>
<sequence length="281" mass="31094">MLSISEFSEMCCLSPQTLRFYHSEGLLVPAGVDERTGYRSYLFGQVEQAMLITVLRRAGMSVKTVRRALEEPNERLPLLDQHSEEVQRRRRDQDEAIDEARRFFDAWPQPRLRRVPATTVAAKPVSTPLIGNDQDDWDEVGAAVTATVAELAETAESCGAVVSGTPWRTWVDATPELRSLTSEGLYWSVEVPVAADGQAIAALSDEVEVHDFAARDELSIFIPGRDSMEKYSTALARLAGHPLDAAYIDVSRMRFVLHDGGIETAAAIRRLDGTGGTSEEW</sequence>
<evidence type="ECO:0000313" key="4">
    <source>
        <dbReference type="Proteomes" id="UP000031675"/>
    </source>
</evidence>
<dbReference type="OrthoDB" id="7849865at2"/>
<reference evidence="4" key="1">
    <citation type="journal article" date="2015" name="Chem. Biol.">
        <title>Structure, bioactivity, and resistance mechanism of streptomonomicin, an unusual lasso Peptide from an understudied halophilic actinomycete.</title>
        <authorList>
            <person name="Metelev M."/>
            <person name="Tietz J.I."/>
            <person name="Melby J.O."/>
            <person name="Blair P.M."/>
            <person name="Zhu L."/>
            <person name="Livnat I."/>
            <person name="Severinov K."/>
            <person name="Mitchell D.A."/>
        </authorList>
    </citation>
    <scope>NUCLEOTIDE SEQUENCE [LARGE SCALE GENOMIC DNA]</scope>
    <source>
        <strain evidence="4">YIM 90003</strain>
    </source>
</reference>
<organism evidence="3 4">
    <name type="scientific">Streptomonospora alba</name>
    <dbReference type="NCBI Taxonomy" id="183763"/>
    <lineage>
        <taxon>Bacteria</taxon>
        <taxon>Bacillati</taxon>
        <taxon>Actinomycetota</taxon>
        <taxon>Actinomycetes</taxon>
        <taxon>Streptosporangiales</taxon>
        <taxon>Nocardiopsidaceae</taxon>
        <taxon>Streptomonospora</taxon>
    </lineage>
</organism>
<dbReference type="InterPro" id="IPR000551">
    <property type="entry name" value="MerR-type_HTH_dom"/>
</dbReference>
<dbReference type="InterPro" id="IPR009061">
    <property type="entry name" value="DNA-bd_dom_put_sf"/>
</dbReference>
<dbReference type="STRING" id="183763.LP52_04860"/>
<name>A0A0C2FKH6_9ACTN</name>
<dbReference type="GO" id="GO:0003677">
    <property type="term" value="F:DNA binding"/>
    <property type="evidence" value="ECO:0007669"/>
    <property type="project" value="UniProtKB-KW"/>
</dbReference>
<dbReference type="Pfam" id="PF13411">
    <property type="entry name" value="MerR_1"/>
    <property type="match status" value="1"/>
</dbReference>
<dbReference type="InterPro" id="IPR047057">
    <property type="entry name" value="MerR_fam"/>
</dbReference>
<dbReference type="RefSeq" id="WP_040271146.1">
    <property type="nucleotide sequence ID" value="NZ_JROO01000008.1"/>
</dbReference>
<comment type="caution">
    <text evidence="3">The sequence shown here is derived from an EMBL/GenBank/DDBJ whole genome shotgun (WGS) entry which is preliminary data.</text>
</comment>
<dbReference type="Gene3D" id="1.10.1660.10">
    <property type="match status" value="1"/>
</dbReference>
<accession>A0A0C2FKH6</accession>
<dbReference type="PANTHER" id="PTHR30204">
    <property type="entry name" value="REDOX-CYCLING DRUG-SENSING TRANSCRIPTIONAL ACTIVATOR SOXR"/>
    <property type="match status" value="1"/>
</dbReference>
<keyword evidence="1" id="KW-0238">DNA-binding</keyword>
<dbReference type="Proteomes" id="UP000031675">
    <property type="component" value="Unassembled WGS sequence"/>
</dbReference>
<feature type="domain" description="HTH merR-type" evidence="2">
    <location>
        <begin position="1"/>
        <end position="71"/>
    </location>
</feature>
<dbReference type="AlphaFoldDB" id="A0A0C2FKH6"/>
<keyword evidence="4" id="KW-1185">Reference proteome</keyword>
<proteinExistence type="predicted"/>
<dbReference type="GO" id="GO:0003700">
    <property type="term" value="F:DNA-binding transcription factor activity"/>
    <property type="evidence" value="ECO:0007669"/>
    <property type="project" value="InterPro"/>
</dbReference>
<dbReference type="PROSITE" id="PS50937">
    <property type="entry name" value="HTH_MERR_2"/>
    <property type="match status" value="1"/>
</dbReference>
<dbReference type="EMBL" id="JROO01000008">
    <property type="protein sequence ID" value="KIH99839.1"/>
    <property type="molecule type" value="Genomic_DNA"/>
</dbReference>
<evidence type="ECO:0000313" key="3">
    <source>
        <dbReference type="EMBL" id="KIH99839.1"/>
    </source>
</evidence>
<dbReference type="SMART" id="SM00422">
    <property type="entry name" value="HTH_MERR"/>
    <property type="match status" value="1"/>
</dbReference>
<dbReference type="SUPFAM" id="SSF46955">
    <property type="entry name" value="Putative DNA-binding domain"/>
    <property type="match status" value="1"/>
</dbReference>
<gene>
    <name evidence="3" type="ORF">LP52_04860</name>
</gene>